<dbReference type="SMART" id="SM00382">
    <property type="entry name" value="AAA"/>
    <property type="match status" value="1"/>
</dbReference>
<dbReference type="GO" id="GO:0016787">
    <property type="term" value="F:hydrolase activity"/>
    <property type="evidence" value="ECO:0007669"/>
    <property type="project" value="UniProtKB-KW"/>
</dbReference>
<sequence length="310" mass="33070">MGFCPAPTCGSGQPLVETTPAMSSAANSSWTPAQAELVQELSSLELDSQRRIESPCQELNRVLGGGIVPGSVILLAGEPGVGKSTLLLQVAKDMAASGRTVLYVSGEESPQQIKLRSERLGFAGEGVFLLSETDVDAVINRLEESRPGLAIIDSVQTLYSREAPSGPGSVVQIREAGLRLMRWSKARQVPVLLAGHVTKDGSVAGPKVLEHMVDVVTYLESQEFGAFRLLRCAKNRFGSTDEVGVFEMTEAGLVEVLDPSKTLLSQRYDQAVGSALVPVLEGSRPLMLEVQALTSYSHLPSPRRVANGVD</sequence>
<keyword evidence="3" id="KW-0227">DNA damage</keyword>
<keyword evidence="2" id="KW-0547">Nucleotide-binding</keyword>
<dbReference type="Pfam" id="PF13481">
    <property type="entry name" value="AAA_25"/>
    <property type="match status" value="1"/>
</dbReference>
<dbReference type="InterPro" id="IPR020588">
    <property type="entry name" value="RecA_ATP-bd"/>
</dbReference>
<feature type="domain" description="RecA family profile 1" evidence="9">
    <location>
        <begin position="48"/>
        <end position="197"/>
    </location>
</feature>
<dbReference type="FunFam" id="3.40.50.300:FF:000050">
    <property type="entry name" value="DNA repair protein RadA"/>
    <property type="match status" value="1"/>
</dbReference>
<dbReference type="CDD" id="cd01121">
    <property type="entry name" value="RadA_SMS_N"/>
    <property type="match status" value="1"/>
</dbReference>
<dbReference type="GO" id="GO:0005524">
    <property type="term" value="F:ATP binding"/>
    <property type="evidence" value="ECO:0007669"/>
    <property type="project" value="UniProtKB-KW"/>
</dbReference>
<keyword evidence="4" id="KW-0378">Hydrolase</keyword>
<protein>
    <recommendedName>
        <fullName evidence="9">RecA family profile 1 domain-containing protein</fullName>
    </recommendedName>
</protein>
<evidence type="ECO:0000259" key="9">
    <source>
        <dbReference type="PROSITE" id="PS50162"/>
    </source>
</evidence>
<dbReference type="GO" id="GO:0003677">
    <property type="term" value="F:DNA binding"/>
    <property type="evidence" value="ECO:0007669"/>
    <property type="project" value="UniProtKB-KW"/>
</dbReference>
<evidence type="ECO:0000256" key="3">
    <source>
        <dbReference type="ARBA" id="ARBA00022763"/>
    </source>
</evidence>
<dbReference type="Gene3D" id="3.40.50.300">
    <property type="entry name" value="P-loop containing nucleotide triphosphate hydrolases"/>
    <property type="match status" value="1"/>
</dbReference>
<feature type="non-terminal residue" evidence="10">
    <location>
        <position position="310"/>
    </location>
</feature>
<dbReference type="SUPFAM" id="SSF52540">
    <property type="entry name" value="P-loop containing nucleoside triphosphate hydrolases"/>
    <property type="match status" value="1"/>
</dbReference>
<reference evidence="10" key="1">
    <citation type="submission" date="2018-05" db="EMBL/GenBank/DDBJ databases">
        <authorList>
            <person name="Lanie J.A."/>
            <person name="Ng W.-L."/>
            <person name="Kazmierczak K.M."/>
            <person name="Andrzejewski T.M."/>
            <person name="Davidsen T.M."/>
            <person name="Wayne K.J."/>
            <person name="Tettelin H."/>
            <person name="Glass J.I."/>
            <person name="Rusch D."/>
            <person name="Podicherti R."/>
            <person name="Tsui H.-C.T."/>
            <person name="Winkler M.E."/>
        </authorList>
    </citation>
    <scope>NUCLEOTIDE SEQUENCE</scope>
</reference>
<dbReference type="GO" id="GO:0000725">
    <property type="term" value="P:recombinational repair"/>
    <property type="evidence" value="ECO:0007669"/>
    <property type="project" value="TreeGrafter"/>
</dbReference>
<dbReference type="PRINTS" id="PR01874">
    <property type="entry name" value="DNAREPAIRADA"/>
</dbReference>
<evidence type="ECO:0000256" key="4">
    <source>
        <dbReference type="ARBA" id="ARBA00022801"/>
    </source>
</evidence>
<evidence type="ECO:0000256" key="1">
    <source>
        <dbReference type="ARBA" id="ARBA00022723"/>
    </source>
</evidence>
<dbReference type="InterPro" id="IPR027417">
    <property type="entry name" value="P-loop_NTPase"/>
</dbReference>
<keyword evidence="7" id="KW-0238">DNA-binding</keyword>
<organism evidence="10">
    <name type="scientific">marine metagenome</name>
    <dbReference type="NCBI Taxonomy" id="408172"/>
    <lineage>
        <taxon>unclassified sequences</taxon>
        <taxon>metagenomes</taxon>
        <taxon>ecological metagenomes</taxon>
    </lineage>
</organism>
<accession>A0A382P7H6</accession>
<proteinExistence type="predicted"/>
<keyword evidence="6" id="KW-0346">Stress response</keyword>
<evidence type="ECO:0000313" key="10">
    <source>
        <dbReference type="EMBL" id="SVC67801.1"/>
    </source>
</evidence>
<evidence type="ECO:0000256" key="7">
    <source>
        <dbReference type="ARBA" id="ARBA00023125"/>
    </source>
</evidence>
<keyword evidence="5" id="KW-0067">ATP-binding</keyword>
<name>A0A382P7H6_9ZZZZ</name>
<dbReference type="PANTHER" id="PTHR32472:SF10">
    <property type="entry name" value="DNA REPAIR PROTEIN RADA-LIKE PROTEIN"/>
    <property type="match status" value="1"/>
</dbReference>
<dbReference type="GO" id="GO:0140664">
    <property type="term" value="F:ATP-dependent DNA damage sensor activity"/>
    <property type="evidence" value="ECO:0007669"/>
    <property type="project" value="InterPro"/>
</dbReference>
<dbReference type="PROSITE" id="PS50162">
    <property type="entry name" value="RECA_2"/>
    <property type="match status" value="1"/>
</dbReference>
<dbReference type="GO" id="GO:0046872">
    <property type="term" value="F:metal ion binding"/>
    <property type="evidence" value="ECO:0007669"/>
    <property type="project" value="UniProtKB-KW"/>
</dbReference>
<dbReference type="GO" id="GO:0005829">
    <property type="term" value="C:cytosol"/>
    <property type="evidence" value="ECO:0007669"/>
    <property type="project" value="TreeGrafter"/>
</dbReference>
<dbReference type="EMBL" id="UINC01104558">
    <property type="protein sequence ID" value="SVC67801.1"/>
    <property type="molecule type" value="Genomic_DNA"/>
</dbReference>
<evidence type="ECO:0000256" key="5">
    <source>
        <dbReference type="ARBA" id="ARBA00022840"/>
    </source>
</evidence>
<evidence type="ECO:0000256" key="6">
    <source>
        <dbReference type="ARBA" id="ARBA00023016"/>
    </source>
</evidence>
<keyword evidence="1" id="KW-0479">Metal-binding</keyword>
<evidence type="ECO:0000256" key="2">
    <source>
        <dbReference type="ARBA" id="ARBA00022741"/>
    </source>
</evidence>
<dbReference type="InterPro" id="IPR003593">
    <property type="entry name" value="AAA+_ATPase"/>
</dbReference>
<gene>
    <name evidence="10" type="ORF">METZ01_LOCUS320655</name>
</gene>
<dbReference type="PANTHER" id="PTHR32472">
    <property type="entry name" value="DNA REPAIR PROTEIN RADA"/>
    <property type="match status" value="1"/>
</dbReference>
<dbReference type="AlphaFoldDB" id="A0A382P7H6"/>
<keyword evidence="8" id="KW-0234">DNA repair</keyword>
<evidence type="ECO:0000256" key="8">
    <source>
        <dbReference type="ARBA" id="ARBA00023204"/>
    </source>
</evidence>